<protein>
    <submittedName>
        <fullName evidence="1">Uncharacterized protein</fullName>
    </submittedName>
</protein>
<keyword evidence="2" id="KW-1185">Reference proteome</keyword>
<evidence type="ECO:0000313" key="1">
    <source>
        <dbReference type="EMBL" id="MFH4983048.1"/>
    </source>
</evidence>
<evidence type="ECO:0000313" key="2">
    <source>
        <dbReference type="Proteomes" id="UP001608902"/>
    </source>
</evidence>
<sequence>MRHQTQQPSLGLTDAVTFVENTNTRGATRNDGCKQKLLSRRKKTNIVTVNCRSLKSRQQQHQLHLTLNSLNAPIACLHDTRLQDLPVIDIPAPL</sequence>
<reference evidence="1 2" key="1">
    <citation type="submission" date="2024-08" db="EMBL/GenBank/DDBJ databases">
        <title>Gnathostoma spinigerum genome.</title>
        <authorList>
            <person name="Gonzalez-Bertolin B."/>
            <person name="Monzon S."/>
            <person name="Zaballos A."/>
            <person name="Jimenez P."/>
            <person name="Dekumyoy P."/>
            <person name="Varona S."/>
            <person name="Cuesta I."/>
            <person name="Sumanam S."/>
            <person name="Adisakwattana P."/>
            <person name="Gasser R.B."/>
            <person name="Hernandez-Gonzalez A."/>
            <person name="Young N.D."/>
            <person name="Perteguer M.J."/>
        </authorList>
    </citation>
    <scope>NUCLEOTIDE SEQUENCE [LARGE SCALE GENOMIC DNA]</scope>
    <source>
        <strain evidence="1">AL3</strain>
        <tissue evidence="1">Liver</tissue>
    </source>
</reference>
<dbReference type="Proteomes" id="UP001608902">
    <property type="component" value="Unassembled WGS sequence"/>
</dbReference>
<dbReference type="AlphaFoldDB" id="A0ABD6ESV8"/>
<name>A0ABD6ESV8_9BILA</name>
<gene>
    <name evidence="1" type="ORF">AB6A40_009757</name>
</gene>
<comment type="caution">
    <text evidence="1">The sequence shown here is derived from an EMBL/GenBank/DDBJ whole genome shotgun (WGS) entry which is preliminary data.</text>
</comment>
<proteinExistence type="predicted"/>
<dbReference type="EMBL" id="JBGFUD010010911">
    <property type="protein sequence ID" value="MFH4983048.1"/>
    <property type="molecule type" value="Genomic_DNA"/>
</dbReference>
<accession>A0ABD6ESV8</accession>
<organism evidence="1 2">
    <name type="scientific">Gnathostoma spinigerum</name>
    <dbReference type="NCBI Taxonomy" id="75299"/>
    <lineage>
        <taxon>Eukaryota</taxon>
        <taxon>Metazoa</taxon>
        <taxon>Ecdysozoa</taxon>
        <taxon>Nematoda</taxon>
        <taxon>Chromadorea</taxon>
        <taxon>Rhabditida</taxon>
        <taxon>Spirurina</taxon>
        <taxon>Gnathostomatomorpha</taxon>
        <taxon>Gnathostomatoidea</taxon>
        <taxon>Gnathostomatidae</taxon>
        <taxon>Gnathostoma</taxon>
    </lineage>
</organism>